<evidence type="ECO:0000256" key="6">
    <source>
        <dbReference type="ARBA" id="ARBA00022692"/>
    </source>
</evidence>
<keyword evidence="15" id="KW-0282">Flagellum</keyword>
<evidence type="ECO:0000256" key="9">
    <source>
        <dbReference type="ARBA" id="ARBA00022989"/>
    </source>
</evidence>
<evidence type="ECO:0000256" key="10">
    <source>
        <dbReference type="ARBA" id="ARBA00023136"/>
    </source>
</evidence>
<evidence type="ECO:0000313" key="16">
    <source>
        <dbReference type="Proteomes" id="UP000192920"/>
    </source>
</evidence>
<keyword evidence="7 13" id="KW-1005">Bacterial flagellum biogenesis</keyword>
<dbReference type="RefSeq" id="WP_085276156.1">
    <property type="nucleotide sequence ID" value="NZ_FXAG01000008.1"/>
</dbReference>
<evidence type="ECO:0000256" key="1">
    <source>
        <dbReference type="ARBA" id="ARBA00004651"/>
    </source>
</evidence>
<evidence type="ECO:0000313" key="15">
    <source>
        <dbReference type="EMBL" id="SMF20674.1"/>
    </source>
</evidence>
<dbReference type="Proteomes" id="UP000192920">
    <property type="component" value="Unassembled WGS sequence"/>
</dbReference>
<dbReference type="PRINTS" id="PR00950">
    <property type="entry name" value="TYPE3IMSPROT"/>
</dbReference>
<evidence type="ECO:0000256" key="14">
    <source>
        <dbReference type="SAM" id="MobiDB-lite"/>
    </source>
</evidence>
<dbReference type="NCBIfam" id="TIGR00328">
    <property type="entry name" value="flhB"/>
    <property type="match status" value="1"/>
</dbReference>
<keyword evidence="11 13" id="KW-1006">Bacterial flagellum protein export</keyword>
<feature type="transmembrane region" description="Helical" evidence="13">
    <location>
        <begin position="93"/>
        <end position="116"/>
    </location>
</feature>
<dbReference type="InterPro" id="IPR006136">
    <property type="entry name" value="FlhB"/>
</dbReference>
<evidence type="ECO:0000256" key="3">
    <source>
        <dbReference type="ARBA" id="ARBA00021622"/>
    </source>
</evidence>
<comment type="similarity">
    <text evidence="2 13">Belongs to the type III secretion exporter family.</text>
</comment>
<dbReference type="GO" id="GO:0009306">
    <property type="term" value="P:protein secretion"/>
    <property type="evidence" value="ECO:0007669"/>
    <property type="project" value="InterPro"/>
</dbReference>
<dbReference type="SUPFAM" id="SSF160544">
    <property type="entry name" value="EscU C-terminal domain-like"/>
    <property type="match status" value="1"/>
</dbReference>
<reference evidence="16" key="1">
    <citation type="submission" date="2017-04" db="EMBL/GenBank/DDBJ databases">
        <authorList>
            <person name="Varghese N."/>
            <person name="Submissions S."/>
        </authorList>
    </citation>
    <scope>NUCLEOTIDE SEQUENCE [LARGE SCALE GENOMIC DNA]</scope>
    <source>
        <strain evidence="16">DSM 22618</strain>
    </source>
</reference>
<dbReference type="PANTHER" id="PTHR30531">
    <property type="entry name" value="FLAGELLAR BIOSYNTHETIC PROTEIN FLHB"/>
    <property type="match status" value="1"/>
</dbReference>
<dbReference type="InterPro" id="IPR029025">
    <property type="entry name" value="T3SS_substrate_exporter_C"/>
</dbReference>
<comment type="subcellular location">
    <subcellularLocation>
        <location evidence="1">Cell membrane</location>
        <topology evidence="1">Multi-pass membrane protein</topology>
    </subcellularLocation>
</comment>
<dbReference type="GO" id="GO:0005886">
    <property type="term" value="C:plasma membrane"/>
    <property type="evidence" value="ECO:0007669"/>
    <property type="project" value="UniProtKB-SubCell"/>
</dbReference>
<keyword evidence="6 13" id="KW-0812">Transmembrane</keyword>
<evidence type="ECO:0000256" key="5">
    <source>
        <dbReference type="ARBA" id="ARBA00022475"/>
    </source>
</evidence>
<comment type="function">
    <text evidence="12 13">Required for formation of the rod structure in the basal body of the flagellar apparatus. Together with FliI and FliH, may constitute the export apparatus of flagellin.</text>
</comment>
<dbReference type="AlphaFoldDB" id="A0A1Y6BNU3"/>
<keyword evidence="5 13" id="KW-1003">Cell membrane</keyword>
<dbReference type="Pfam" id="PF01312">
    <property type="entry name" value="Bac_export_2"/>
    <property type="match status" value="1"/>
</dbReference>
<dbReference type="InterPro" id="IPR006135">
    <property type="entry name" value="T3SS_substrate_exporter"/>
</dbReference>
<evidence type="ECO:0000256" key="7">
    <source>
        <dbReference type="ARBA" id="ARBA00022795"/>
    </source>
</evidence>
<evidence type="ECO:0000256" key="12">
    <source>
        <dbReference type="ARBA" id="ARBA00025078"/>
    </source>
</evidence>
<keyword evidence="8 13" id="KW-0653">Protein transport</keyword>
<name>A0A1Y6BNU3_9NEIS</name>
<keyword evidence="15" id="KW-0966">Cell projection</keyword>
<feature type="region of interest" description="Disordered" evidence="14">
    <location>
        <begin position="369"/>
        <end position="388"/>
    </location>
</feature>
<gene>
    <name evidence="13" type="primary">flhB</name>
    <name evidence="15" type="ORF">SAMN02745746_01885</name>
</gene>
<feature type="transmembrane region" description="Helical" evidence="13">
    <location>
        <begin position="189"/>
        <end position="214"/>
    </location>
</feature>
<keyword evidence="4 13" id="KW-0813">Transport</keyword>
<dbReference type="Gene3D" id="3.40.1690.10">
    <property type="entry name" value="secretion proteins EscU"/>
    <property type="match status" value="1"/>
</dbReference>
<protein>
    <recommendedName>
        <fullName evidence="3 13">Flagellar biosynthetic protein FlhB</fullName>
    </recommendedName>
</protein>
<dbReference type="Gene3D" id="6.10.250.2080">
    <property type="match status" value="1"/>
</dbReference>
<comment type="caution">
    <text evidence="13">Lacks conserved residue(s) required for the propagation of feature annotation.</text>
</comment>
<dbReference type="GO" id="GO:0044780">
    <property type="term" value="P:bacterial-type flagellum assembly"/>
    <property type="evidence" value="ECO:0007669"/>
    <property type="project" value="InterPro"/>
</dbReference>
<feature type="region of interest" description="Disordered" evidence="14">
    <location>
        <begin position="1"/>
        <end position="25"/>
    </location>
</feature>
<evidence type="ECO:0000256" key="2">
    <source>
        <dbReference type="ARBA" id="ARBA00010690"/>
    </source>
</evidence>
<organism evidence="15 16">
    <name type="scientific">Pseudogulbenkiania subflava DSM 22618</name>
    <dbReference type="NCBI Taxonomy" id="1123014"/>
    <lineage>
        <taxon>Bacteria</taxon>
        <taxon>Pseudomonadati</taxon>
        <taxon>Pseudomonadota</taxon>
        <taxon>Betaproteobacteria</taxon>
        <taxon>Neisseriales</taxon>
        <taxon>Chromobacteriaceae</taxon>
        <taxon>Pseudogulbenkiania</taxon>
    </lineage>
</organism>
<dbReference type="STRING" id="1123014.SAMN02745746_01885"/>
<keyword evidence="10 13" id="KW-0472">Membrane</keyword>
<accession>A0A1Y6BNU3</accession>
<dbReference type="PANTHER" id="PTHR30531:SF12">
    <property type="entry name" value="FLAGELLAR BIOSYNTHETIC PROTEIN FLHB"/>
    <property type="match status" value="1"/>
</dbReference>
<evidence type="ECO:0000256" key="8">
    <source>
        <dbReference type="ARBA" id="ARBA00022927"/>
    </source>
</evidence>
<evidence type="ECO:0000256" key="11">
    <source>
        <dbReference type="ARBA" id="ARBA00023225"/>
    </source>
</evidence>
<keyword evidence="15" id="KW-0969">Cilium</keyword>
<evidence type="ECO:0000256" key="4">
    <source>
        <dbReference type="ARBA" id="ARBA00022448"/>
    </source>
</evidence>
<dbReference type="EMBL" id="FXAG01000008">
    <property type="protein sequence ID" value="SMF20674.1"/>
    <property type="molecule type" value="Genomic_DNA"/>
</dbReference>
<keyword evidence="9 13" id="KW-1133">Transmembrane helix</keyword>
<keyword evidence="16" id="KW-1185">Reference proteome</keyword>
<proteinExistence type="inferred from homology"/>
<evidence type="ECO:0000256" key="13">
    <source>
        <dbReference type="RuleBase" id="RU364091"/>
    </source>
</evidence>
<sequence>MAEDSDLERTEAATGRRLQQAREEGNIPRSRELSTFAVTMTGVALLMAMGERLGDFVIQLMRRLFTFDHDMVQHTEPVLLRFKESLIDTLLQLLPLFGGLALVAVAAPLLVGGWNLTFKGIEPKLSKLNPAHGIKRMFSLSALTEALKAILKSVVIGGVATWVIWNERAELIGLISMPLETALGKMMQLTFHTFLLVVGAMLLLVVVDVPFQIWNYHKQLRMTKEEVKQEYKEQEGSPEVKGRIRQLQRQAAQRRMMQEIPSANVIVTNPTHYAVALKYTEGMRAPQVIAKGRLKLAEKIIETGREHRVTVMRVPSFARALYFHAELGEEVPSRLYGAAAQILAYVYQLKLYEYNGGLAPVYPESVEVPADLDPESKRQQDAAPTANP</sequence>